<keyword evidence="1" id="KW-0472">Membrane</keyword>
<dbReference type="OrthoDB" id="1820641at2"/>
<feature type="domain" description="DUF3592" evidence="2">
    <location>
        <begin position="140"/>
        <end position="197"/>
    </location>
</feature>
<dbReference type="InterPro" id="IPR021994">
    <property type="entry name" value="DUF3592"/>
</dbReference>
<organism evidence="3 4">
    <name type="scientific">Ruminococcus albus</name>
    <dbReference type="NCBI Taxonomy" id="1264"/>
    <lineage>
        <taxon>Bacteria</taxon>
        <taxon>Bacillati</taxon>
        <taxon>Bacillota</taxon>
        <taxon>Clostridia</taxon>
        <taxon>Eubacteriales</taxon>
        <taxon>Oscillospiraceae</taxon>
        <taxon>Ruminococcus</taxon>
    </lineage>
</organism>
<dbReference type="AlphaFoldDB" id="A0A1H7L6P9"/>
<keyword evidence="1" id="KW-1133">Transmembrane helix</keyword>
<dbReference type="EMBL" id="FOAT01000008">
    <property type="protein sequence ID" value="SEK94723.1"/>
    <property type="molecule type" value="Genomic_DNA"/>
</dbReference>
<dbReference type="Pfam" id="PF12158">
    <property type="entry name" value="DUF3592"/>
    <property type="match status" value="1"/>
</dbReference>
<feature type="transmembrane region" description="Helical" evidence="1">
    <location>
        <begin position="101"/>
        <end position="120"/>
    </location>
</feature>
<proteinExistence type="predicted"/>
<dbReference type="Proteomes" id="UP000186015">
    <property type="component" value="Unassembled WGS sequence"/>
</dbReference>
<gene>
    <name evidence="3" type="ORF">SAMN05216469_10882</name>
</gene>
<sequence length="229" mass="26099">MLDLDKKNTNMYDDTYGTYSAHDTYNNMPEYGNNSLMNSYDNAPNDLYRSSGDPMYISNNVRKGTSRPDYKPFIRALPVTAILCVAVYLAVSHFANNNAPIGFGMIFFISGSMIFWTSLFSEISKKKICTQPVMAVCHDLHVSHSRDSDGSSSTTYSPVWRYYFDGNYYEHHESSSSNVDVPRVGEQREIMVDPNDPLTIYRKSIPKLIFMLIFSLVFMAVPIFMAMIK</sequence>
<dbReference type="RefSeq" id="WP_074833455.1">
    <property type="nucleotide sequence ID" value="NZ_FOAT01000008.1"/>
</dbReference>
<protein>
    <recommendedName>
        <fullName evidence="2">DUF3592 domain-containing protein</fullName>
    </recommendedName>
</protein>
<name>A0A1H7L6P9_RUMAL</name>
<reference evidence="3 4" key="1">
    <citation type="submission" date="2016-10" db="EMBL/GenBank/DDBJ databases">
        <authorList>
            <person name="de Groot N.N."/>
        </authorList>
    </citation>
    <scope>NUCLEOTIDE SEQUENCE [LARGE SCALE GENOMIC DNA]</scope>
    <source>
        <strain evidence="3 4">KH2T6</strain>
    </source>
</reference>
<evidence type="ECO:0000259" key="2">
    <source>
        <dbReference type="Pfam" id="PF12158"/>
    </source>
</evidence>
<evidence type="ECO:0000256" key="1">
    <source>
        <dbReference type="SAM" id="Phobius"/>
    </source>
</evidence>
<feature type="transmembrane region" description="Helical" evidence="1">
    <location>
        <begin position="208"/>
        <end position="228"/>
    </location>
</feature>
<evidence type="ECO:0000313" key="4">
    <source>
        <dbReference type="Proteomes" id="UP000186015"/>
    </source>
</evidence>
<accession>A0A1H7L6P9</accession>
<feature type="transmembrane region" description="Helical" evidence="1">
    <location>
        <begin position="73"/>
        <end position="95"/>
    </location>
</feature>
<keyword evidence="1" id="KW-0812">Transmembrane</keyword>
<evidence type="ECO:0000313" key="3">
    <source>
        <dbReference type="EMBL" id="SEK94723.1"/>
    </source>
</evidence>